<dbReference type="OrthoDB" id="9791132at2"/>
<keyword evidence="3" id="KW-0378">Hydrolase</keyword>
<evidence type="ECO:0000256" key="11">
    <source>
        <dbReference type="SAM" id="SignalP"/>
    </source>
</evidence>
<feature type="active site" evidence="7">
    <location>
        <position position="123"/>
    </location>
</feature>
<organism evidence="13 14">
    <name type="scientific">Paenibacillus algicola</name>
    <dbReference type="NCBI Taxonomy" id="2565926"/>
    <lineage>
        <taxon>Bacteria</taxon>
        <taxon>Bacillati</taxon>
        <taxon>Bacillota</taxon>
        <taxon>Bacilli</taxon>
        <taxon>Bacillales</taxon>
        <taxon>Paenibacillaceae</taxon>
        <taxon>Paenibacillus</taxon>
    </lineage>
</organism>
<dbReference type="GO" id="GO:0008360">
    <property type="term" value="P:regulation of cell shape"/>
    <property type="evidence" value="ECO:0007669"/>
    <property type="project" value="UniProtKB-KW"/>
</dbReference>
<keyword evidence="6" id="KW-0961">Cell wall biogenesis/degradation</keyword>
<feature type="domain" description="Peptidase S11 D-alanyl-D-alanine carboxypeptidase A N-terminal" evidence="12">
    <location>
        <begin position="30"/>
        <end position="275"/>
    </location>
</feature>
<protein>
    <submittedName>
        <fullName evidence="13">Peptidase S11 D-alanyl-D-alanine carboxypeptidase 1</fullName>
    </submittedName>
</protein>
<feature type="active site" description="Proton acceptor" evidence="7">
    <location>
        <position position="66"/>
    </location>
</feature>
<evidence type="ECO:0000313" key="14">
    <source>
        <dbReference type="Proteomes" id="UP000300879"/>
    </source>
</evidence>
<dbReference type="GO" id="GO:0009252">
    <property type="term" value="P:peptidoglycan biosynthetic process"/>
    <property type="evidence" value="ECO:0007669"/>
    <property type="project" value="UniProtKB-KW"/>
</dbReference>
<name>A0A4V1G4J2_9BACL</name>
<dbReference type="RefSeq" id="WP_138227520.1">
    <property type="nucleotide sequence ID" value="NZ_CP040396.1"/>
</dbReference>
<keyword evidence="14" id="KW-1185">Reference proteome</keyword>
<accession>A0A4V1G4J2</accession>
<evidence type="ECO:0000256" key="3">
    <source>
        <dbReference type="ARBA" id="ARBA00022801"/>
    </source>
</evidence>
<dbReference type="PANTHER" id="PTHR21581:SF11">
    <property type="entry name" value="D-ALANYL-D-ALANINE CARBOXYPEPTIDASE DACA"/>
    <property type="match status" value="1"/>
</dbReference>
<dbReference type="InterPro" id="IPR001967">
    <property type="entry name" value="Peptidase_S11_N"/>
</dbReference>
<reference evidence="13 14" key="1">
    <citation type="submission" date="2019-05" db="EMBL/GenBank/DDBJ databases">
        <authorList>
            <person name="Chen C."/>
        </authorList>
    </citation>
    <scope>NUCLEOTIDE SEQUENCE [LARGE SCALE GENOMIC DNA]</scope>
    <source>
        <strain evidence="13 14">HB172198</strain>
    </source>
</reference>
<dbReference type="SUPFAM" id="SSF56601">
    <property type="entry name" value="beta-lactamase/transpeptidase-like"/>
    <property type="match status" value="1"/>
</dbReference>
<evidence type="ECO:0000313" key="13">
    <source>
        <dbReference type="EMBL" id="QCT04884.1"/>
    </source>
</evidence>
<evidence type="ECO:0000256" key="6">
    <source>
        <dbReference type="ARBA" id="ARBA00023316"/>
    </source>
</evidence>
<evidence type="ECO:0000256" key="2">
    <source>
        <dbReference type="ARBA" id="ARBA00022729"/>
    </source>
</evidence>
<comment type="similarity">
    <text evidence="1 9">Belongs to the peptidase S11 family.</text>
</comment>
<evidence type="ECO:0000256" key="5">
    <source>
        <dbReference type="ARBA" id="ARBA00022984"/>
    </source>
</evidence>
<dbReference type="KEGG" id="palo:E6C60_4179"/>
<dbReference type="InterPro" id="IPR018044">
    <property type="entry name" value="Peptidase_S11"/>
</dbReference>
<keyword evidence="13" id="KW-0121">Carboxypeptidase</keyword>
<keyword evidence="5" id="KW-0573">Peptidoglycan synthesis</keyword>
<feature type="region of interest" description="Disordered" evidence="10">
    <location>
        <begin position="164"/>
        <end position="183"/>
    </location>
</feature>
<dbReference type="EMBL" id="CP040396">
    <property type="protein sequence ID" value="QCT04884.1"/>
    <property type="molecule type" value="Genomic_DNA"/>
</dbReference>
<dbReference type="InterPro" id="IPR012338">
    <property type="entry name" value="Beta-lactam/transpept-like"/>
</dbReference>
<evidence type="ECO:0000256" key="10">
    <source>
        <dbReference type="SAM" id="MobiDB-lite"/>
    </source>
</evidence>
<dbReference type="Proteomes" id="UP000300879">
    <property type="component" value="Chromosome"/>
</dbReference>
<evidence type="ECO:0000256" key="7">
    <source>
        <dbReference type="PIRSR" id="PIRSR618044-1"/>
    </source>
</evidence>
<evidence type="ECO:0000256" key="8">
    <source>
        <dbReference type="PIRSR" id="PIRSR618044-2"/>
    </source>
</evidence>
<dbReference type="AlphaFoldDB" id="A0A4V1G4J2"/>
<evidence type="ECO:0000256" key="1">
    <source>
        <dbReference type="ARBA" id="ARBA00007164"/>
    </source>
</evidence>
<keyword evidence="13" id="KW-0645">Protease</keyword>
<feature type="active site" description="Acyl-ester intermediate" evidence="7">
    <location>
        <position position="63"/>
    </location>
</feature>
<dbReference type="PRINTS" id="PR00725">
    <property type="entry name" value="DADACBPTASE1"/>
</dbReference>
<evidence type="ECO:0000259" key="12">
    <source>
        <dbReference type="Pfam" id="PF00768"/>
    </source>
</evidence>
<feature type="binding site" evidence="8">
    <location>
        <position position="246"/>
    </location>
    <ligand>
        <name>substrate</name>
    </ligand>
</feature>
<sequence length="317" mass="34798">MRKKWFWVVMMMLIAFPAGSLMLAGADSGKRPQTQAKAVVLLDLQSGRILYSHNQNAPLPSASMPKLMTQLLVLDGVRSGVIHWEDKVKVSLAASQSQGNRLRLQAGEVVTVQELFQGVAFYSAEDAAMALAEHMSGTEKDFVHLMNQRSRELGLSPQTVFYPSAQAQQKHPGKDGSKPAASSTRMTAADTALLAAHLITQYPEILDTSSQTQIKIAGKDLYLSSNNWMLPSMAGPYAYEGTDGLKAGYSEQAGYCFTGTAQRGGTRLIAVVLGTGSREQRFEETRRLFDYGFSKNMTLQERLNDWLHPEKATAALF</sequence>
<dbReference type="Pfam" id="PF00768">
    <property type="entry name" value="Peptidase_S11"/>
    <property type="match status" value="1"/>
</dbReference>
<dbReference type="Gene3D" id="3.40.710.10">
    <property type="entry name" value="DD-peptidase/beta-lactamase superfamily"/>
    <property type="match status" value="1"/>
</dbReference>
<feature type="chain" id="PRO_5038729946" evidence="11">
    <location>
        <begin position="21"/>
        <end position="317"/>
    </location>
</feature>
<gene>
    <name evidence="13" type="ORF">E6C60_4179</name>
</gene>
<dbReference type="GO" id="GO:0009002">
    <property type="term" value="F:serine-type D-Ala-D-Ala carboxypeptidase activity"/>
    <property type="evidence" value="ECO:0007669"/>
    <property type="project" value="InterPro"/>
</dbReference>
<proteinExistence type="inferred from homology"/>
<feature type="signal peptide" evidence="11">
    <location>
        <begin position="1"/>
        <end position="20"/>
    </location>
</feature>
<evidence type="ECO:0000256" key="9">
    <source>
        <dbReference type="RuleBase" id="RU004016"/>
    </source>
</evidence>
<keyword evidence="4" id="KW-0133">Cell shape</keyword>
<keyword evidence="2 11" id="KW-0732">Signal</keyword>
<evidence type="ECO:0000256" key="4">
    <source>
        <dbReference type="ARBA" id="ARBA00022960"/>
    </source>
</evidence>
<dbReference type="GO" id="GO:0006508">
    <property type="term" value="P:proteolysis"/>
    <property type="evidence" value="ECO:0007669"/>
    <property type="project" value="InterPro"/>
</dbReference>
<dbReference type="PANTHER" id="PTHR21581">
    <property type="entry name" value="D-ALANYL-D-ALANINE CARBOXYPEPTIDASE"/>
    <property type="match status" value="1"/>
</dbReference>
<dbReference type="GO" id="GO:0071555">
    <property type="term" value="P:cell wall organization"/>
    <property type="evidence" value="ECO:0007669"/>
    <property type="project" value="UniProtKB-KW"/>
</dbReference>